<dbReference type="Pfam" id="PF21983">
    <property type="entry name" value="NikA-like"/>
    <property type="match status" value="1"/>
</dbReference>
<organism evidence="1 2">
    <name type="scientific">Paraburkholderia silvatlantica</name>
    <dbReference type="NCBI Taxonomy" id="321895"/>
    <lineage>
        <taxon>Bacteria</taxon>
        <taxon>Pseudomonadati</taxon>
        <taxon>Pseudomonadota</taxon>
        <taxon>Betaproteobacteria</taxon>
        <taxon>Burkholderiales</taxon>
        <taxon>Burkholderiaceae</taxon>
        <taxon>Paraburkholderia</taxon>
    </lineage>
</organism>
<evidence type="ECO:0008006" key="3">
    <source>
        <dbReference type="Google" id="ProtNLM"/>
    </source>
</evidence>
<dbReference type="InterPro" id="IPR053842">
    <property type="entry name" value="NikA-like"/>
</dbReference>
<dbReference type="EMBL" id="QJSQ01000029">
    <property type="protein sequence ID" value="PYE16570.1"/>
    <property type="molecule type" value="Genomic_DNA"/>
</dbReference>
<name>A0A2V4T1J8_9BURK</name>
<accession>A0A2V4T1J8</accession>
<protein>
    <recommendedName>
        <fullName evidence="3">Mobilization protein MobC</fullName>
    </recommendedName>
</protein>
<dbReference type="RefSeq" id="WP_110856983.1">
    <property type="nucleotide sequence ID" value="NZ_QJSQ01000029.1"/>
</dbReference>
<proteinExistence type="predicted"/>
<evidence type="ECO:0000313" key="2">
    <source>
        <dbReference type="Proteomes" id="UP000247772"/>
    </source>
</evidence>
<dbReference type="Proteomes" id="UP000247772">
    <property type="component" value="Unassembled WGS sequence"/>
</dbReference>
<dbReference type="OrthoDB" id="9152966at2"/>
<gene>
    <name evidence="1" type="ORF">C7410_12911</name>
</gene>
<dbReference type="NCBIfam" id="NF041264">
    <property type="entry name" value="MobA"/>
    <property type="match status" value="1"/>
</dbReference>
<dbReference type="InterPro" id="IPR047751">
    <property type="entry name" value="MobA-like"/>
</dbReference>
<evidence type="ECO:0000313" key="1">
    <source>
        <dbReference type="EMBL" id="PYE16570.1"/>
    </source>
</evidence>
<dbReference type="AlphaFoldDB" id="A0A2V4T1J8"/>
<comment type="caution">
    <text evidence="1">The sequence shown here is derived from an EMBL/GenBank/DDBJ whole genome shotgun (WGS) entry which is preliminary data.</text>
</comment>
<reference evidence="1 2" key="1">
    <citation type="submission" date="2018-06" db="EMBL/GenBank/DDBJ databases">
        <title>Genomic Encyclopedia of Type Strains, Phase IV (KMG-V): Genome sequencing to study the core and pangenomes of soil and plant-associated prokaryotes.</title>
        <authorList>
            <person name="Whitman W."/>
        </authorList>
    </citation>
    <scope>NUCLEOTIDE SEQUENCE [LARGE SCALE GENOMIC DNA]</scope>
    <source>
        <strain evidence="1 2">SRCL-318</strain>
    </source>
</reference>
<sequence length="121" mass="13005">MSTSKETTQYKNVTARLTRDEHSALVQKAADCGITLSAYMRACALGRRTRNVSTSRILDALVMLGHEQRRIGGLITRLGEAQMLSVAERAVLVAQIEAAQHGVIDAIRGLGDAGKGSLERA</sequence>